<evidence type="ECO:0000313" key="2">
    <source>
        <dbReference type="Proteomes" id="UP000052023"/>
    </source>
</evidence>
<evidence type="ECO:0008006" key="3">
    <source>
        <dbReference type="Google" id="ProtNLM"/>
    </source>
</evidence>
<keyword evidence="2" id="KW-1185">Reference proteome</keyword>
<protein>
    <recommendedName>
        <fullName evidence="3">Phage head-tail adapter protein</fullName>
    </recommendedName>
</protein>
<reference evidence="1 2" key="1">
    <citation type="submission" date="2014-03" db="EMBL/GenBank/DDBJ databases">
        <title>Bradyrhizobium valentinum sp. nov., isolated from effective nodules of Lupinus mariae-josephae, a lupine endemic of basic-lime soils in Eastern Spain.</title>
        <authorList>
            <person name="Duran D."/>
            <person name="Rey L."/>
            <person name="Navarro A."/>
            <person name="Busquets A."/>
            <person name="Imperial J."/>
            <person name="Ruiz-Argueso T."/>
        </authorList>
    </citation>
    <scope>NUCLEOTIDE SEQUENCE [LARGE SCALE GENOMIC DNA]</scope>
    <source>
        <strain evidence="1 2">Ro19</strain>
    </source>
</reference>
<evidence type="ECO:0000313" key="1">
    <source>
        <dbReference type="EMBL" id="KRR21705.1"/>
    </source>
</evidence>
<dbReference type="Gene3D" id="2.40.10.180">
    <property type="entry name" value="Phage tail proteins"/>
    <property type="match status" value="1"/>
</dbReference>
<comment type="caution">
    <text evidence="1">The sequence shown here is derived from an EMBL/GenBank/DDBJ whole genome shotgun (WGS) entry which is preliminary data.</text>
</comment>
<dbReference type="RefSeq" id="WP_057845605.1">
    <property type="nucleotide sequence ID" value="NZ_LLYA01000170.1"/>
</dbReference>
<dbReference type="OrthoDB" id="8232139at2"/>
<dbReference type="Proteomes" id="UP000052023">
    <property type="component" value="Unassembled WGS sequence"/>
</dbReference>
<organism evidence="1 2">
    <name type="scientific">Bradyrhizobium retamae</name>
    <dbReference type="NCBI Taxonomy" id="1300035"/>
    <lineage>
        <taxon>Bacteria</taxon>
        <taxon>Pseudomonadati</taxon>
        <taxon>Pseudomonadota</taxon>
        <taxon>Alphaproteobacteria</taxon>
        <taxon>Hyphomicrobiales</taxon>
        <taxon>Nitrobacteraceae</taxon>
        <taxon>Bradyrhizobium</taxon>
    </lineage>
</organism>
<gene>
    <name evidence="1" type="ORF">CQ13_06545</name>
</gene>
<name>A0A0R3MNG4_9BRAD</name>
<dbReference type="InterPro" id="IPR053734">
    <property type="entry name" value="Phage_Head-Tail_Connect_sf"/>
</dbReference>
<dbReference type="EMBL" id="LLYA01000170">
    <property type="protein sequence ID" value="KRR21705.1"/>
    <property type="molecule type" value="Genomic_DNA"/>
</dbReference>
<dbReference type="Pfam" id="PF05354">
    <property type="entry name" value="Phage_attach"/>
    <property type="match status" value="1"/>
</dbReference>
<dbReference type="GO" id="GO:0019068">
    <property type="term" value="P:virion assembly"/>
    <property type="evidence" value="ECO:0007669"/>
    <property type="project" value="InterPro"/>
</dbReference>
<accession>A0A0R3MNG4</accession>
<dbReference type="AlphaFoldDB" id="A0A0R3MNG4"/>
<sequence length="117" mass="13011">MPVETEDDLLIFLNPDEFGVEASYVSREDGAEPKTVPGMFDDEGSNWNPNRWTGTEFQMQMGAHVESTGPTFQCRTADLHKGGRKGEKLTIKGTEYRIEGKRPDGTGMTLLLLMAND</sequence>
<proteinExistence type="predicted"/>
<dbReference type="InterPro" id="IPR008018">
    <property type="entry name" value="Phage_tail_attach_FII"/>
</dbReference>